<evidence type="ECO:0000256" key="3">
    <source>
        <dbReference type="ARBA" id="ARBA00014376"/>
    </source>
</evidence>
<comment type="subcellular location">
    <subcellularLocation>
        <location evidence="1 6">Bacterial flagellum basal body</location>
    </subcellularLocation>
</comment>
<keyword evidence="4 6" id="KW-0975">Bacterial flagellum</keyword>
<dbReference type="OrthoDB" id="9792068at2"/>
<evidence type="ECO:0000256" key="5">
    <source>
        <dbReference type="ARBA" id="ARBA00024934"/>
    </source>
</evidence>
<organism evidence="8 9">
    <name type="scientific">Termitidicoccus mucosus</name>
    <dbReference type="NCBI Taxonomy" id="1184151"/>
    <lineage>
        <taxon>Bacteria</taxon>
        <taxon>Pseudomonadati</taxon>
        <taxon>Verrucomicrobiota</taxon>
        <taxon>Opitutia</taxon>
        <taxon>Opitutales</taxon>
        <taxon>Opitutaceae</taxon>
        <taxon>Termitidicoccus</taxon>
    </lineage>
</organism>
<proteinExistence type="inferred from homology"/>
<reference evidence="8 9" key="1">
    <citation type="submission" date="2016-01" db="EMBL/GenBank/DDBJ databases">
        <title>High potential of lignocellulose degradation of a new Verrucomicrobia species.</title>
        <authorList>
            <person name="Wang Y."/>
            <person name="Shi Y."/>
            <person name="Qiu Z."/>
            <person name="Liu S."/>
            <person name="Yang H."/>
        </authorList>
    </citation>
    <scope>NUCLEOTIDE SEQUENCE [LARGE SCALE GENOMIC DNA]</scope>
    <source>
        <strain evidence="8 9">TSB47</strain>
    </source>
</reference>
<dbReference type="InterPro" id="IPR001444">
    <property type="entry name" value="Flag_bb_rod_N"/>
</dbReference>
<keyword evidence="8" id="KW-0966">Cell projection</keyword>
<comment type="subunit">
    <text evidence="6">The basal body constitutes a major portion of the flagellar organelle and consists of a number of rings mounted on a central rod.</text>
</comment>
<gene>
    <name evidence="8" type="ORF">AW736_16250</name>
</gene>
<keyword evidence="8" id="KW-0969">Cilium</keyword>
<dbReference type="NCBIfam" id="TIGR01396">
    <property type="entry name" value="FlgB"/>
    <property type="match status" value="1"/>
</dbReference>
<evidence type="ECO:0000259" key="7">
    <source>
        <dbReference type="Pfam" id="PF00460"/>
    </source>
</evidence>
<dbReference type="PIRSF" id="PIRSF002889">
    <property type="entry name" value="Rod_FlgB"/>
    <property type="match status" value="1"/>
</dbReference>
<dbReference type="InterPro" id="IPR006300">
    <property type="entry name" value="FlgB"/>
</dbReference>
<keyword evidence="8" id="KW-0282">Flagellum</keyword>
<evidence type="ECO:0000256" key="2">
    <source>
        <dbReference type="ARBA" id="ARBA00009677"/>
    </source>
</evidence>
<evidence type="ECO:0000313" key="8">
    <source>
        <dbReference type="EMBL" id="OAM88615.1"/>
    </source>
</evidence>
<dbReference type="GO" id="GO:0030694">
    <property type="term" value="C:bacterial-type flagellum basal body, rod"/>
    <property type="evidence" value="ECO:0007669"/>
    <property type="project" value="InterPro"/>
</dbReference>
<comment type="caution">
    <text evidence="8">The sequence shown here is derived from an EMBL/GenBank/DDBJ whole genome shotgun (WGS) entry which is preliminary data.</text>
</comment>
<dbReference type="Pfam" id="PF00460">
    <property type="entry name" value="Flg_bb_rod"/>
    <property type="match status" value="1"/>
</dbReference>
<dbReference type="GO" id="GO:0071973">
    <property type="term" value="P:bacterial-type flagellum-dependent cell motility"/>
    <property type="evidence" value="ECO:0007669"/>
    <property type="project" value="InterPro"/>
</dbReference>
<evidence type="ECO:0000313" key="9">
    <source>
        <dbReference type="Proteomes" id="UP000078486"/>
    </source>
</evidence>
<name>A0A178IHI5_9BACT</name>
<dbReference type="STRING" id="1184151.AW736_16250"/>
<comment type="function">
    <text evidence="5 6">Structural component of flagellum, the bacterial motility apparatus. Part of the rod structure of flagellar basal body.</text>
</comment>
<evidence type="ECO:0000256" key="6">
    <source>
        <dbReference type="PIRNR" id="PIRNR002889"/>
    </source>
</evidence>
<dbReference type="EMBL" id="LRRQ01000126">
    <property type="protein sequence ID" value="OAM88615.1"/>
    <property type="molecule type" value="Genomic_DNA"/>
</dbReference>
<protein>
    <recommendedName>
        <fullName evidence="3 6">Flagellar basal body rod protein FlgB</fullName>
    </recommendedName>
</protein>
<dbReference type="RefSeq" id="WP_068771349.1">
    <property type="nucleotide sequence ID" value="NZ_KV441841.1"/>
</dbReference>
<dbReference type="Proteomes" id="UP000078486">
    <property type="component" value="Unassembled WGS sequence"/>
</dbReference>
<comment type="similarity">
    <text evidence="2 6">Belongs to the flagella basal body rod proteins family.</text>
</comment>
<keyword evidence="9" id="KW-1185">Reference proteome</keyword>
<evidence type="ECO:0000256" key="4">
    <source>
        <dbReference type="ARBA" id="ARBA00023143"/>
    </source>
</evidence>
<evidence type="ECO:0000256" key="1">
    <source>
        <dbReference type="ARBA" id="ARBA00004117"/>
    </source>
</evidence>
<sequence>MIEPIFQSANYQMAGRLLDMAVIRHEAIASNIANAETPGYRRVDVDPDFVRVLRTTQAKMAMPASELAASVVADQHARTVRPDGNSVEIENELLEMSRNTVEYDFLTDVVSSHIKHLRTAITGRNTS</sequence>
<feature type="domain" description="Flagellar basal body rod protein N-terminal" evidence="7">
    <location>
        <begin position="24"/>
        <end position="41"/>
    </location>
</feature>
<dbReference type="AlphaFoldDB" id="A0A178IHI5"/>
<accession>A0A178IHI5</accession>